<evidence type="ECO:0000256" key="6">
    <source>
        <dbReference type="PROSITE-ProRule" id="PRU00552"/>
    </source>
</evidence>
<comment type="similarity">
    <text evidence="5">Belongs to the DEAD box helicase family.</text>
</comment>
<feature type="domain" description="Helicase C-terminal" evidence="9">
    <location>
        <begin position="220"/>
        <end position="382"/>
    </location>
</feature>
<protein>
    <recommendedName>
        <fullName evidence="13">DEAD/DEAH box helicase</fullName>
    </recommendedName>
</protein>
<comment type="caution">
    <text evidence="11">The sequence shown here is derived from an EMBL/GenBank/DDBJ whole genome shotgun (WGS) entry which is preliminary data.</text>
</comment>
<feature type="compositionally biased region" description="Basic and acidic residues" evidence="7">
    <location>
        <begin position="436"/>
        <end position="461"/>
    </location>
</feature>
<dbReference type="PANTHER" id="PTHR47959">
    <property type="entry name" value="ATP-DEPENDENT RNA HELICASE RHLE-RELATED"/>
    <property type="match status" value="1"/>
</dbReference>
<dbReference type="SUPFAM" id="SSF52540">
    <property type="entry name" value="P-loop containing nucleoside triphosphate hydrolases"/>
    <property type="match status" value="1"/>
</dbReference>
<feature type="domain" description="Helicase ATP-binding" evidence="8">
    <location>
        <begin position="33"/>
        <end position="209"/>
    </location>
</feature>
<feature type="short sequence motif" description="Q motif" evidence="6">
    <location>
        <begin position="2"/>
        <end position="30"/>
    </location>
</feature>
<dbReference type="Gene3D" id="3.40.50.300">
    <property type="entry name" value="P-loop containing nucleotide triphosphate hydrolases"/>
    <property type="match status" value="2"/>
</dbReference>
<dbReference type="SMART" id="SM00490">
    <property type="entry name" value="HELICc"/>
    <property type="match status" value="1"/>
</dbReference>
<keyword evidence="4" id="KW-0067">ATP-binding</keyword>
<keyword evidence="3" id="KW-0347">Helicase</keyword>
<keyword evidence="2" id="KW-0378">Hydrolase</keyword>
<dbReference type="PANTHER" id="PTHR47959:SF13">
    <property type="entry name" value="ATP-DEPENDENT RNA HELICASE RHLE"/>
    <property type="match status" value="1"/>
</dbReference>
<dbReference type="EMBL" id="BSNK01000001">
    <property type="protein sequence ID" value="GLQ22331.1"/>
    <property type="molecule type" value="Genomic_DNA"/>
</dbReference>
<feature type="compositionally biased region" description="Basic and acidic residues" evidence="7">
    <location>
        <begin position="415"/>
        <end position="425"/>
    </location>
</feature>
<dbReference type="Proteomes" id="UP001161391">
    <property type="component" value="Unassembled WGS sequence"/>
</dbReference>
<dbReference type="InterPro" id="IPR014014">
    <property type="entry name" value="RNA_helicase_DEAD_Q_motif"/>
</dbReference>
<feature type="compositionally biased region" description="Basic residues" evidence="7">
    <location>
        <begin position="403"/>
        <end position="414"/>
    </location>
</feature>
<dbReference type="InterPro" id="IPR050079">
    <property type="entry name" value="DEAD_box_RNA_helicase"/>
</dbReference>
<dbReference type="InterPro" id="IPR014001">
    <property type="entry name" value="Helicase_ATP-bd"/>
</dbReference>
<evidence type="ECO:0000259" key="9">
    <source>
        <dbReference type="PROSITE" id="PS51194"/>
    </source>
</evidence>
<dbReference type="InterPro" id="IPR027417">
    <property type="entry name" value="P-loop_NTPase"/>
</dbReference>
<feature type="compositionally biased region" description="Polar residues" evidence="7">
    <location>
        <begin position="500"/>
        <end position="514"/>
    </location>
</feature>
<dbReference type="InterPro" id="IPR001650">
    <property type="entry name" value="Helicase_C-like"/>
</dbReference>
<evidence type="ECO:0000313" key="12">
    <source>
        <dbReference type="Proteomes" id="UP001161391"/>
    </source>
</evidence>
<keyword evidence="12" id="KW-1185">Reference proteome</keyword>
<gene>
    <name evidence="11" type="ORF">GCM10007853_02050</name>
</gene>
<keyword evidence="1" id="KW-0547">Nucleotide-binding</keyword>
<organism evidence="11 12">
    <name type="scientific">Algimonas ampicilliniresistens</name>
    <dbReference type="NCBI Taxonomy" id="1298735"/>
    <lineage>
        <taxon>Bacteria</taxon>
        <taxon>Pseudomonadati</taxon>
        <taxon>Pseudomonadota</taxon>
        <taxon>Alphaproteobacteria</taxon>
        <taxon>Maricaulales</taxon>
        <taxon>Robiginitomaculaceae</taxon>
        <taxon>Algimonas</taxon>
    </lineage>
</organism>
<dbReference type="CDD" id="cd18787">
    <property type="entry name" value="SF2_C_DEAD"/>
    <property type="match status" value="1"/>
</dbReference>
<feature type="compositionally biased region" description="Basic and acidic residues" evidence="7">
    <location>
        <begin position="468"/>
        <end position="477"/>
    </location>
</feature>
<dbReference type="Pfam" id="PF00271">
    <property type="entry name" value="Helicase_C"/>
    <property type="match status" value="1"/>
</dbReference>
<feature type="domain" description="DEAD-box RNA helicase Q" evidence="10">
    <location>
        <begin position="2"/>
        <end position="30"/>
    </location>
</feature>
<evidence type="ECO:0000313" key="11">
    <source>
        <dbReference type="EMBL" id="GLQ22331.1"/>
    </source>
</evidence>
<evidence type="ECO:0000256" key="3">
    <source>
        <dbReference type="ARBA" id="ARBA00022806"/>
    </source>
</evidence>
<evidence type="ECO:0000256" key="5">
    <source>
        <dbReference type="ARBA" id="ARBA00038437"/>
    </source>
</evidence>
<evidence type="ECO:0008006" key="13">
    <source>
        <dbReference type="Google" id="ProtNLM"/>
    </source>
</evidence>
<dbReference type="PROSITE" id="PS51195">
    <property type="entry name" value="Q_MOTIF"/>
    <property type="match status" value="1"/>
</dbReference>
<evidence type="ECO:0000256" key="1">
    <source>
        <dbReference type="ARBA" id="ARBA00022741"/>
    </source>
</evidence>
<sequence length="547" mass="59461">MTTFSDLDLAEPLSRALATLGYTEPTPIQTEAIPHLLKGRDLLGIAQTGTGKTAAFALPTLHHIFTSEMDPPKRGARVLVLAPTRELVGQIEESFRNYGRFMMDLEVAKVTGGVSIARQIKRLVHGNDVLVATPGRLIDLLDRGDLRLSGVEVLILDEADQMMDMGFIHALKKIIPLLPKQRQTLFFSATLPPKIKKLADSFLTDPVRVTVSPANSTAERVEQSLIFAKSPEKPMLLADQLLRPEVTRALVFTRTKHGADRVVKRLATIGIPSLAIHGNKSQGQRTRALDAFKDGTVNVLVATDVAARGIDIPGISHVINYEIPNVPEQYVHRIGRTARAKASGFAIALVAPDEKAYLKDIQKLLGETIPVVAMPENMADRIKVIEARDAIARVEVSPDQSRKGRGKSRKRGKKKTDGRGNRADTRGAPQAPFAAKNKDKPKESFKDKPRDNAQNKSKDSFKGNSKNTSKDGSEYRSRSTKPASAGGDSSRRRAAPSRSQKPNSQGGPKQTTPGNPGGAPKPARKSTRRAAPQRGGGGHQSPKRRGR</sequence>
<evidence type="ECO:0000256" key="2">
    <source>
        <dbReference type="ARBA" id="ARBA00022801"/>
    </source>
</evidence>
<dbReference type="PROSITE" id="PS51194">
    <property type="entry name" value="HELICASE_CTER"/>
    <property type="match status" value="1"/>
</dbReference>
<reference evidence="11" key="2">
    <citation type="submission" date="2023-01" db="EMBL/GenBank/DDBJ databases">
        <title>Draft genome sequence of Algimonas ampicilliniresistens strain NBRC 108219.</title>
        <authorList>
            <person name="Sun Q."/>
            <person name="Mori K."/>
        </authorList>
    </citation>
    <scope>NUCLEOTIDE SEQUENCE</scope>
    <source>
        <strain evidence="11">NBRC 108219</strain>
    </source>
</reference>
<dbReference type="InterPro" id="IPR044742">
    <property type="entry name" value="DEAD/DEAH_RhlB"/>
</dbReference>
<dbReference type="SMART" id="SM00487">
    <property type="entry name" value="DEXDc"/>
    <property type="match status" value="1"/>
</dbReference>
<dbReference type="RefSeq" id="WP_284386652.1">
    <property type="nucleotide sequence ID" value="NZ_BSNK01000001.1"/>
</dbReference>
<evidence type="ECO:0000256" key="7">
    <source>
        <dbReference type="SAM" id="MobiDB-lite"/>
    </source>
</evidence>
<dbReference type="Pfam" id="PF00270">
    <property type="entry name" value="DEAD"/>
    <property type="match status" value="1"/>
</dbReference>
<reference evidence="11" key="1">
    <citation type="journal article" date="2014" name="Int. J. Syst. Evol. Microbiol.">
        <title>Complete genome of a new Firmicutes species belonging to the dominant human colonic microbiota ('Ruminococcus bicirculans') reveals two chromosomes and a selective capacity to utilize plant glucans.</title>
        <authorList>
            <consortium name="NISC Comparative Sequencing Program"/>
            <person name="Wegmann U."/>
            <person name="Louis P."/>
            <person name="Goesmann A."/>
            <person name="Henrissat B."/>
            <person name="Duncan S.H."/>
            <person name="Flint H.J."/>
        </authorList>
    </citation>
    <scope>NUCLEOTIDE SEQUENCE</scope>
    <source>
        <strain evidence="11">NBRC 108219</strain>
    </source>
</reference>
<dbReference type="PROSITE" id="PS51192">
    <property type="entry name" value="HELICASE_ATP_BIND_1"/>
    <property type="match status" value="1"/>
</dbReference>
<evidence type="ECO:0000259" key="8">
    <source>
        <dbReference type="PROSITE" id="PS51192"/>
    </source>
</evidence>
<proteinExistence type="inferred from homology"/>
<evidence type="ECO:0000259" key="10">
    <source>
        <dbReference type="PROSITE" id="PS51195"/>
    </source>
</evidence>
<name>A0ABQ5V483_9PROT</name>
<feature type="region of interest" description="Disordered" evidence="7">
    <location>
        <begin position="395"/>
        <end position="547"/>
    </location>
</feature>
<accession>A0ABQ5V483</accession>
<dbReference type="CDD" id="cd00268">
    <property type="entry name" value="DEADc"/>
    <property type="match status" value="1"/>
</dbReference>
<evidence type="ECO:0000256" key="4">
    <source>
        <dbReference type="ARBA" id="ARBA00022840"/>
    </source>
</evidence>
<dbReference type="InterPro" id="IPR011545">
    <property type="entry name" value="DEAD/DEAH_box_helicase_dom"/>
</dbReference>